<dbReference type="GO" id="GO:0004519">
    <property type="term" value="F:endonuclease activity"/>
    <property type="evidence" value="ECO:0007669"/>
    <property type="project" value="UniProtKB-KW"/>
</dbReference>
<dbReference type="SUPFAM" id="SSF52980">
    <property type="entry name" value="Restriction endonuclease-like"/>
    <property type="match status" value="1"/>
</dbReference>
<dbReference type="Proteomes" id="UP000287177">
    <property type="component" value="Unassembled WGS sequence"/>
</dbReference>
<dbReference type="CDD" id="cd00221">
    <property type="entry name" value="Vsr"/>
    <property type="match status" value="1"/>
</dbReference>
<sequence>MTDVGEAGWVKTDWSGQLGGRRSKDTKPEVLLRRELHRLGARFRLHRRLAKGCVPDIVLPRRRLAVFVDGDFWHGCPRHCPNRNPKGPNAAMWQAKFSATRERDARATAIAQEQGWIVVRLWECEVIENPAAAARRVLDASE</sequence>
<dbReference type="AlphaFoldDB" id="A0A439DM27"/>
<name>A0A439DM27_9MYCO</name>
<evidence type="ECO:0000313" key="8">
    <source>
        <dbReference type="Proteomes" id="UP000287177"/>
    </source>
</evidence>
<dbReference type="Pfam" id="PF03852">
    <property type="entry name" value="Vsr"/>
    <property type="match status" value="1"/>
</dbReference>
<evidence type="ECO:0000256" key="4">
    <source>
        <dbReference type="ARBA" id="ARBA00022801"/>
    </source>
</evidence>
<keyword evidence="4" id="KW-0378">Hydrolase</keyword>
<dbReference type="GO" id="GO:0006298">
    <property type="term" value="P:mismatch repair"/>
    <property type="evidence" value="ECO:0007669"/>
    <property type="project" value="InterPro"/>
</dbReference>
<protein>
    <submittedName>
        <fullName evidence="7">Fis family transcriptional regulator</fullName>
    </submittedName>
</protein>
<comment type="similarity">
    <text evidence="6">Belongs to the Vsr family.</text>
</comment>
<keyword evidence="1" id="KW-0540">Nuclease</keyword>
<evidence type="ECO:0000313" key="7">
    <source>
        <dbReference type="EMBL" id="RWA15892.1"/>
    </source>
</evidence>
<keyword evidence="2" id="KW-0255">Endonuclease</keyword>
<dbReference type="RefSeq" id="WP_082948538.1">
    <property type="nucleotide sequence ID" value="NZ_ATDN01000067.1"/>
</dbReference>
<gene>
    <name evidence="7" type="ORF">MELE44368_08365</name>
</gene>
<evidence type="ECO:0000256" key="6">
    <source>
        <dbReference type="ARBA" id="ARBA00029466"/>
    </source>
</evidence>
<dbReference type="InterPro" id="IPR011335">
    <property type="entry name" value="Restrct_endonuc-II-like"/>
</dbReference>
<dbReference type="Gene3D" id="3.40.960.10">
    <property type="entry name" value="VSR Endonuclease"/>
    <property type="match status" value="1"/>
</dbReference>
<evidence type="ECO:0000256" key="1">
    <source>
        <dbReference type="ARBA" id="ARBA00022722"/>
    </source>
</evidence>
<keyword evidence="8" id="KW-1185">Reference proteome</keyword>
<evidence type="ECO:0000256" key="5">
    <source>
        <dbReference type="ARBA" id="ARBA00023204"/>
    </source>
</evidence>
<dbReference type="EMBL" id="ATDN01000067">
    <property type="protein sequence ID" value="RWA15892.1"/>
    <property type="molecule type" value="Genomic_DNA"/>
</dbReference>
<proteinExistence type="inferred from homology"/>
<evidence type="ECO:0000256" key="3">
    <source>
        <dbReference type="ARBA" id="ARBA00022763"/>
    </source>
</evidence>
<organism evidence="7 8">
    <name type="scientific">Mycolicibacterium elephantis DSM 44368</name>
    <dbReference type="NCBI Taxonomy" id="1335622"/>
    <lineage>
        <taxon>Bacteria</taxon>
        <taxon>Bacillati</taxon>
        <taxon>Actinomycetota</taxon>
        <taxon>Actinomycetes</taxon>
        <taxon>Mycobacteriales</taxon>
        <taxon>Mycobacteriaceae</taxon>
        <taxon>Mycolicibacterium</taxon>
    </lineage>
</organism>
<evidence type="ECO:0000256" key="2">
    <source>
        <dbReference type="ARBA" id="ARBA00022759"/>
    </source>
</evidence>
<accession>A0A439DM27</accession>
<dbReference type="InterPro" id="IPR004603">
    <property type="entry name" value="DNA_mismatch_endonuc_vsr"/>
</dbReference>
<keyword evidence="3" id="KW-0227">DNA damage</keyword>
<comment type="caution">
    <text evidence="7">The sequence shown here is derived from an EMBL/GenBank/DDBJ whole genome shotgun (WGS) entry which is preliminary data.</text>
</comment>
<dbReference type="GO" id="GO:0016787">
    <property type="term" value="F:hydrolase activity"/>
    <property type="evidence" value="ECO:0007669"/>
    <property type="project" value="UniProtKB-KW"/>
</dbReference>
<reference evidence="7 8" key="1">
    <citation type="submission" date="2013-06" db="EMBL/GenBank/DDBJ databases">
        <title>The draft sequence of the Mycobacterium elephantis genome.</title>
        <authorList>
            <person name="Pettersson F.B."/>
            <person name="Das S."/>
            <person name="Dasgupta S."/>
            <person name="Bhattacharya A."/>
            <person name="Kirsebom L.A."/>
        </authorList>
    </citation>
    <scope>NUCLEOTIDE SEQUENCE [LARGE SCALE GENOMIC DNA]</scope>
    <source>
        <strain evidence="7 8">DSM 44368</strain>
    </source>
</reference>
<keyword evidence="5" id="KW-0234">DNA repair</keyword>